<dbReference type="EMBL" id="LAZR01006439">
    <property type="protein sequence ID" value="KKM92102.1"/>
    <property type="molecule type" value="Genomic_DNA"/>
</dbReference>
<name>A0A0F9PFJ4_9ZZZZ</name>
<accession>A0A0F9PFJ4</accession>
<dbReference type="AlphaFoldDB" id="A0A0F9PFJ4"/>
<organism evidence="1">
    <name type="scientific">marine sediment metagenome</name>
    <dbReference type="NCBI Taxonomy" id="412755"/>
    <lineage>
        <taxon>unclassified sequences</taxon>
        <taxon>metagenomes</taxon>
        <taxon>ecological metagenomes</taxon>
    </lineage>
</organism>
<gene>
    <name evidence="1" type="ORF">LCGC14_1221710</name>
</gene>
<reference evidence="1" key="1">
    <citation type="journal article" date="2015" name="Nature">
        <title>Complex archaea that bridge the gap between prokaryotes and eukaryotes.</title>
        <authorList>
            <person name="Spang A."/>
            <person name="Saw J.H."/>
            <person name="Jorgensen S.L."/>
            <person name="Zaremba-Niedzwiedzka K."/>
            <person name="Martijn J."/>
            <person name="Lind A.E."/>
            <person name="van Eijk R."/>
            <person name="Schleper C."/>
            <person name="Guy L."/>
            <person name="Ettema T.J."/>
        </authorList>
    </citation>
    <scope>NUCLEOTIDE SEQUENCE</scope>
</reference>
<evidence type="ECO:0000313" key="1">
    <source>
        <dbReference type="EMBL" id="KKM92102.1"/>
    </source>
</evidence>
<sequence length="43" mass="5045">MAPSEMPNDRLMLAQDVRRRCVETIRQLDLTKDLAPSTEEEER</sequence>
<comment type="caution">
    <text evidence="1">The sequence shown here is derived from an EMBL/GenBank/DDBJ whole genome shotgun (WGS) entry which is preliminary data.</text>
</comment>
<protein>
    <submittedName>
        <fullName evidence="1">Uncharacterized protein</fullName>
    </submittedName>
</protein>
<proteinExistence type="predicted"/>